<gene>
    <name evidence="1" type="ORF">BV25DRAFT_1911526</name>
</gene>
<sequence length="132" mass="15018">MATRYIPELIYSLALSSLSVHLLFQRRESTTVRRQLSARVSLLEELVRRLRAGEDVSPAEIARMRKLGREGPEKVDVQGDGDAVGWREVIFGRAERPGEQAGKDEWERKDLERAHREIVGSQHDGSTSQSRH</sequence>
<dbReference type="Proteomes" id="UP000814140">
    <property type="component" value="Unassembled WGS sequence"/>
</dbReference>
<evidence type="ECO:0000313" key="2">
    <source>
        <dbReference type="Proteomes" id="UP000814140"/>
    </source>
</evidence>
<reference evidence="1" key="2">
    <citation type="journal article" date="2022" name="New Phytol.">
        <title>Evolutionary transition to the ectomycorrhizal habit in the genomes of a hyperdiverse lineage of mushroom-forming fungi.</title>
        <authorList>
            <person name="Looney B."/>
            <person name="Miyauchi S."/>
            <person name="Morin E."/>
            <person name="Drula E."/>
            <person name="Courty P.E."/>
            <person name="Kohler A."/>
            <person name="Kuo A."/>
            <person name="LaButti K."/>
            <person name="Pangilinan J."/>
            <person name="Lipzen A."/>
            <person name="Riley R."/>
            <person name="Andreopoulos W."/>
            <person name="He G."/>
            <person name="Johnson J."/>
            <person name="Nolan M."/>
            <person name="Tritt A."/>
            <person name="Barry K.W."/>
            <person name="Grigoriev I.V."/>
            <person name="Nagy L.G."/>
            <person name="Hibbett D."/>
            <person name="Henrissat B."/>
            <person name="Matheny P.B."/>
            <person name="Labbe J."/>
            <person name="Martin F.M."/>
        </authorList>
    </citation>
    <scope>NUCLEOTIDE SEQUENCE</scope>
    <source>
        <strain evidence="1">HHB10654</strain>
    </source>
</reference>
<evidence type="ECO:0000313" key="1">
    <source>
        <dbReference type="EMBL" id="KAI0067631.1"/>
    </source>
</evidence>
<name>A0ACB8TGR1_9AGAM</name>
<proteinExistence type="predicted"/>
<dbReference type="EMBL" id="MU277189">
    <property type="protein sequence ID" value="KAI0067631.1"/>
    <property type="molecule type" value="Genomic_DNA"/>
</dbReference>
<protein>
    <submittedName>
        <fullName evidence="1">Uncharacterized protein</fullName>
    </submittedName>
</protein>
<keyword evidence="2" id="KW-1185">Reference proteome</keyword>
<accession>A0ACB8TGR1</accession>
<reference evidence="1" key="1">
    <citation type="submission" date="2021-03" db="EMBL/GenBank/DDBJ databases">
        <authorList>
            <consortium name="DOE Joint Genome Institute"/>
            <person name="Ahrendt S."/>
            <person name="Looney B.P."/>
            <person name="Miyauchi S."/>
            <person name="Morin E."/>
            <person name="Drula E."/>
            <person name="Courty P.E."/>
            <person name="Chicoki N."/>
            <person name="Fauchery L."/>
            <person name="Kohler A."/>
            <person name="Kuo A."/>
            <person name="Labutti K."/>
            <person name="Pangilinan J."/>
            <person name="Lipzen A."/>
            <person name="Riley R."/>
            <person name="Andreopoulos W."/>
            <person name="He G."/>
            <person name="Johnson J."/>
            <person name="Barry K.W."/>
            <person name="Grigoriev I.V."/>
            <person name="Nagy L."/>
            <person name="Hibbett D."/>
            <person name="Henrissat B."/>
            <person name="Matheny P.B."/>
            <person name="Labbe J."/>
            <person name="Martin F."/>
        </authorList>
    </citation>
    <scope>NUCLEOTIDE SEQUENCE</scope>
    <source>
        <strain evidence="1">HHB10654</strain>
    </source>
</reference>
<organism evidence="1 2">
    <name type="scientific">Artomyces pyxidatus</name>
    <dbReference type="NCBI Taxonomy" id="48021"/>
    <lineage>
        <taxon>Eukaryota</taxon>
        <taxon>Fungi</taxon>
        <taxon>Dikarya</taxon>
        <taxon>Basidiomycota</taxon>
        <taxon>Agaricomycotina</taxon>
        <taxon>Agaricomycetes</taxon>
        <taxon>Russulales</taxon>
        <taxon>Auriscalpiaceae</taxon>
        <taxon>Artomyces</taxon>
    </lineage>
</organism>
<comment type="caution">
    <text evidence="1">The sequence shown here is derived from an EMBL/GenBank/DDBJ whole genome shotgun (WGS) entry which is preliminary data.</text>
</comment>